<keyword evidence="4" id="KW-0813">Transport</keyword>
<keyword evidence="7" id="KW-0927">Auxin signaling pathway</keyword>
<protein>
    <submittedName>
        <fullName evidence="9">BIG GRAIN 1-like protein A</fullName>
    </submittedName>
</protein>
<dbReference type="Proteomes" id="UP001151760">
    <property type="component" value="Unassembled WGS sequence"/>
</dbReference>
<keyword evidence="6" id="KW-0472">Membrane</keyword>
<feature type="compositionally biased region" description="Low complexity" evidence="8">
    <location>
        <begin position="144"/>
        <end position="168"/>
    </location>
</feature>
<evidence type="ECO:0000313" key="10">
    <source>
        <dbReference type="Proteomes" id="UP001151760"/>
    </source>
</evidence>
<keyword evidence="10" id="KW-1185">Reference proteome</keyword>
<gene>
    <name evidence="9" type="ORF">Tco_1057139</name>
</gene>
<comment type="caution">
    <text evidence="9">The sequence shown here is derived from an EMBL/GenBank/DDBJ whole genome shotgun (WGS) entry which is preliminary data.</text>
</comment>
<feature type="region of interest" description="Disordered" evidence="8">
    <location>
        <begin position="1"/>
        <end position="25"/>
    </location>
</feature>
<accession>A0ABQ5H6A3</accession>
<evidence type="ECO:0000256" key="4">
    <source>
        <dbReference type="ARBA" id="ARBA00022448"/>
    </source>
</evidence>
<comment type="similarity">
    <text evidence="3">Belongs to the BIG GRAIN 1 (BG1) plant protein family.</text>
</comment>
<evidence type="ECO:0000256" key="6">
    <source>
        <dbReference type="ARBA" id="ARBA00023136"/>
    </source>
</evidence>
<evidence type="ECO:0000256" key="8">
    <source>
        <dbReference type="SAM" id="MobiDB-lite"/>
    </source>
</evidence>
<dbReference type="PANTHER" id="PTHR33541">
    <property type="entry name" value="PROTEIN BIG GRAIN 1-LIKE A-RELATED"/>
    <property type="match status" value="1"/>
</dbReference>
<keyword evidence="5" id="KW-1003">Cell membrane</keyword>
<sequence>MNIPERNSYRNAYQPPHRRKTPSFSSSLLDSILRSIDETNEHVSQQQLHDHNHDHDVTFAYEPKVMNKINVKKSHLINEGVEQQVPSLRRAIMIDQWMETHNNNNNNNNNNSNNISYCNGNSQYNSQSSTDCYISRKSTRKCSSDSISSGTTFTTSSATSEQTETPSTYRSLPNSFTISRKTADAVFRDEQKGDSKREGKFMKSTKLRAMKIYGDLKKAKQPISPGSRISAFLHSLFASSKKAKIEESIQNFRTLKKSRSIKQDTTMSCTSFSRSCMSKKQHSNGVKRSVRFYPDNETVDVTGRKSSTSERDEKYERRWFTEKSYVRNYRNFVVEDDMIEDENENEENEDDLFELQIIGGYGQELPVFETTDLRKIRI</sequence>
<evidence type="ECO:0000313" key="9">
    <source>
        <dbReference type="EMBL" id="GJT82797.1"/>
    </source>
</evidence>
<reference evidence="9" key="2">
    <citation type="submission" date="2022-01" db="EMBL/GenBank/DDBJ databases">
        <authorList>
            <person name="Yamashiro T."/>
            <person name="Shiraishi A."/>
            <person name="Satake H."/>
            <person name="Nakayama K."/>
        </authorList>
    </citation>
    <scope>NUCLEOTIDE SEQUENCE</scope>
</reference>
<evidence type="ECO:0000256" key="5">
    <source>
        <dbReference type="ARBA" id="ARBA00022475"/>
    </source>
</evidence>
<proteinExistence type="inferred from homology"/>
<comment type="subcellular location">
    <subcellularLocation>
        <location evidence="2">Cell membrane</location>
    </subcellularLocation>
</comment>
<evidence type="ECO:0000256" key="2">
    <source>
        <dbReference type="ARBA" id="ARBA00004236"/>
    </source>
</evidence>
<reference evidence="9" key="1">
    <citation type="journal article" date="2022" name="Int. J. Mol. Sci.">
        <title>Draft Genome of Tanacetum Coccineum: Genomic Comparison of Closely Related Tanacetum-Family Plants.</title>
        <authorList>
            <person name="Yamashiro T."/>
            <person name="Shiraishi A."/>
            <person name="Nakayama K."/>
            <person name="Satake H."/>
        </authorList>
    </citation>
    <scope>NUCLEOTIDE SEQUENCE</scope>
</reference>
<dbReference type="EMBL" id="BQNB010019201">
    <property type="protein sequence ID" value="GJT82797.1"/>
    <property type="molecule type" value="Genomic_DNA"/>
</dbReference>
<feature type="region of interest" description="Disordered" evidence="8">
    <location>
        <begin position="144"/>
        <end position="173"/>
    </location>
</feature>
<name>A0ABQ5H6A3_9ASTR</name>
<comment type="function">
    <text evidence="1">Involved in auxin transport. Regulator of the auxin signaling pathway.</text>
</comment>
<dbReference type="PANTHER" id="PTHR33541:SF30">
    <property type="entry name" value="PROTEIN BIG GRAIN 1-LIKE B"/>
    <property type="match status" value="1"/>
</dbReference>
<dbReference type="InterPro" id="IPR039621">
    <property type="entry name" value="BG1-like"/>
</dbReference>
<evidence type="ECO:0000256" key="7">
    <source>
        <dbReference type="ARBA" id="ARBA00023294"/>
    </source>
</evidence>
<organism evidence="9 10">
    <name type="scientific">Tanacetum coccineum</name>
    <dbReference type="NCBI Taxonomy" id="301880"/>
    <lineage>
        <taxon>Eukaryota</taxon>
        <taxon>Viridiplantae</taxon>
        <taxon>Streptophyta</taxon>
        <taxon>Embryophyta</taxon>
        <taxon>Tracheophyta</taxon>
        <taxon>Spermatophyta</taxon>
        <taxon>Magnoliopsida</taxon>
        <taxon>eudicotyledons</taxon>
        <taxon>Gunneridae</taxon>
        <taxon>Pentapetalae</taxon>
        <taxon>asterids</taxon>
        <taxon>campanulids</taxon>
        <taxon>Asterales</taxon>
        <taxon>Asteraceae</taxon>
        <taxon>Asteroideae</taxon>
        <taxon>Anthemideae</taxon>
        <taxon>Anthemidinae</taxon>
        <taxon>Tanacetum</taxon>
    </lineage>
</organism>
<evidence type="ECO:0000256" key="3">
    <source>
        <dbReference type="ARBA" id="ARBA00010067"/>
    </source>
</evidence>
<evidence type="ECO:0000256" key="1">
    <source>
        <dbReference type="ARBA" id="ARBA00002281"/>
    </source>
</evidence>